<evidence type="ECO:0000256" key="4">
    <source>
        <dbReference type="ARBA" id="ARBA00022692"/>
    </source>
</evidence>
<dbReference type="SUPFAM" id="SSF56935">
    <property type="entry name" value="Porins"/>
    <property type="match status" value="1"/>
</dbReference>
<keyword evidence="6 8" id="KW-0472">Membrane</keyword>
<keyword evidence="13" id="KW-1185">Reference proteome</keyword>
<gene>
    <name evidence="12" type="ORF">SAMN05444274_105342</name>
</gene>
<dbReference type="Gene3D" id="2.60.40.1120">
    <property type="entry name" value="Carboxypeptidase-like, regulatory domain"/>
    <property type="match status" value="1"/>
</dbReference>
<reference evidence="12 13" key="1">
    <citation type="submission" date="2016-11" db="EMBL/GenBank/DDBJ databases">
        <authorList>
            <person name="Jaros S."/>
            <person name="Januszkiewicz K."/>
            <person name="Wedrychowicz H."/>
        </authorList>
    </citation>
    <scope>NUCLEOTIDE SEQUENCE [LARGE SCALE GENOMIC DNA]</scope>
    <source>
        <strain evidence="12 13">DSM 26910</strain>
    </source>
</reference>
<keyword evidence="3 8" id="KW-1134">Transmembrane beta strand</keyword>
<accession>A0A1M5BX53</accession>
<dbReference type="Pfam" id="PF07715">
    <property type="entry name" value="Plug"/>
    <property type="match status" value="1"/>
</dbReference>
<dbReference type="PANTHER" id="PTHR40980:SF5">
    <property type="entry name" value="TONB-DEPENDENT RECEPTOR"/>
    <property type="match status" value="1"/>
</dbReference>
<dbReference type="InterPro" id="IPR008969">
    <property type="entry name" value="CarboxyPept-like_regulatory"/>
</dbReference>
<protein>
    <submittedName>
        <fullName evidence="12">Outer membrane receptor proteins, mostly Fe transport</fullName>
    </submittedName>
</protein>
<evidence type="ECO:0000256" key="5">
    <source>
        <dbReference type="ARBA" id="ARBA00023077"/>
    </source>
</evidence>
<proteinExistence type="inferred from homology"/>
<dbReference type="RefSeq" id="WP_073002233.1">
    <property type="nucleotide sequence ID" value="NZ_FQUM01000005.1"/>
</dbReference>
<evidence type="ECO:0000259" key="10">
    <source>
        <dbReference type="Pfam" id="PF00593"/>
    </source>
</evidence>
<dbReference type="InterPro" id="IPR012910">
    <property type="entry name" value="Plug_dom"/>
</dbReference>
<evidence type="ECO:0000256" key="3">
    <source>
        <dbReference type="ARBA" id="ARBA00022452"/>
    </source>
</evidence>
<comment type="similarity">
    <text evidence="8 9">Belongs to the TonB-dependent receptor family.</text>
</comment>
<dbReference type="Pfam" id="PF13715">
    <property type="entry name" value="CarbopepD_reg_2"/>
    <property type="match status" value="1"/>
</dbReference>
<dbReference type="EMBL" id="FQUM01000005">
    <property type="protein sequence ID" value="SHF46976.1"/>
    <property type="molecule type" value="Genomic_DNA"/>
</dbReference>
<keyword evidence="7 8" id="KW-0998">Cell outer membrane</keyword>
<evidence type="ECO:0000256" key="6">
    <source>
        <dbReference type="ARBA" id="ARBA00023136"/>
    </source>
</evidence>
<dbReference type="OrthoDB" id="9768470at2"/>
<dbReference type="Proteomes" id="UP000184164">
    <property type="component" value="Unassembled WGS sequence"/>
</dbReference>
<sequence>MNRFVISILLLIQTISVVAQKGSIKGMVTDAKTQESLIGTTILLKGTSQGTITDFDGNYLLPNINAGNYTLVVSFISYDPQEFEIEVKANEEIVLNVELSPATLELAGVEVVAKANRESENMLLVEQKNALLATQAIGAQEISRKGISDAEGAVAKVSGVNKQDGVKNVFVRGLGDRYNSTSLNGFPVPSEDPEYKNISLEFFSSDVIKAVGVKKAFNSEMIGDVGGAVIDISSKELVGSGELSASGSWGMNTATMGKDFLVTDGNSSLGFAKDAGSATATEYGFKNKFNPSVQNFRMNQAYNVAGGSLLSNEKMSFYLVGAYNEDYFYNEGTVRKTATTGRIDEDKKYKKYISNTSHLLMGNYLYNLNRDNVLSYSAMYIHTNKGYFGEYVGYDAEIENRGGEAGDPSITRRQQINDNTLLINQLSAELKLTDKIRFNPGVSLNYVKGSEPDRRVNNMFQSQDDGLLRFYTSQTSQQRFDSDLNELDLNLKAVFNYSLSSEEGNSSSIDFGYNGRIIDRDFKAIIYGLELNNKAYTFNPENPDLDQFFNQDGLGGIREAGTNFYIDIYNNTYTVKSYVHTGFVNATYQFTPKLVVSGGVRMDLVNTTVDYKTVITTPGTATINKNYLLPSLNSRYSLADDHAIRLGLSKTYTLPQAKEMAPFEYVGETFSSQGNPDLQPSENYNVDVKYDYYISTDELLSVGGFYKHIKDPISRLEEYSAAGYLTYRNIADYATAAGLEVELRKNIFKQAVEEQMNKLSLGVNASYIYSLVQFDFTPNKWGVPDIPFTDKESALEGAAPFILNSDISYNYRKSKTNLNATLVLNYTSDKLYTVGTSGFKNTIEKAVPTLDFIFSSKFASHWGINAKFRNLLNPSYELTREPDVDADPVVLSNYKKGLSLTMGVSYNF</sequence>
<dbReference type="Gene3D" id="2.40.170.20">
    <property type="entry name" value="TonB-dependent receptor, beta-barrel domain"/>
    <property type="match status" value="1"/>
</dbReference>
<dbReference type="Gene3D" id="2.170.130.10">
    <property type="entry name" value="TonB-dependent receptor, plug domain"/>
    <property type="match status" value="1"/>
</dbReference>
<dbReference type="STRING" id="1484053.SAMN05444274_105342"/>
<dbReference type="AlphaFoldDB" id="A0A1M5BX53"/>
<feature type="domain" description="TonB-dependent receptor-like beta-barrel" evidence="10">
    <location>
        <begin position="470"/>
        <end position="871"/>
    </location>
</feature>
<dbReference type="GO" id="GO:0009279">
    <property type="term" value="C:cell outer membrane"/>
    <property type="evidence" value="ECO:0007669"/>
    <property type="project" value="UniProtKB-SubCell"/>
</dbReference>
<dbReference type="SUPFAM" id="SSF49464">
    <property type="entry name" value="Carboxypeptidase regulatory domain-like"/>
    <property type="match status" value="1"/>
</dbReference>
<dbReference type="PROSITE" id="PS52016">
    <property type="entry name" value="TONB_DEPENDENT_REC_3"/>
    <property type="match status" value="1"/>
</dbReference>
<evidence type="ECO:0000313" key="12">
    <source>
        <dbReference type="EMBL" id="SHF46976.1"/>
    </source>
</evidence>
<dbReference type="InterPro" id="IPR039426">
    <property type="entry name" value="TonB-dep_rcpt-like"/>
</dbReference>
<name>A0A1M5BX53_9BACT</name>
<evidence type="ECO:0000256" key="1">
    <source>
        <dbReference type="ARBA" id="ARBA00004571"/>
    </source>
</evidence>
<dbReference type="InterPro" id="IPR037066">
    <property type="entry name" value="Plug_dom_sf"/>
</dbReference>
<keyword evidence="4 8" id="KW-0812">Transmembrane</keyword>
<evidence type="ECO:0000313" key="13">
    <source>
        <dbReference type="Proteomes" id="UP000184164"/>
    </source>
</evidence>
<dbReference type="InterPro" id="IPR036942">
    <property type="entry name" value="Beta-barrel_TonB_sf"/>
</dbReference>
<keyword evidence="5 9" id="KW-0798">TonB box</keyword>
<keyword evidence="2 8" id="KW-0813">Transport</keyword>
<evidence type="ECO:0000256" key="2">
    <source>
        <dbReference type="ARBA" id="ARBA00022448"/>
    </source>
</evidence>
<dbReference type="Pfam" id="PF00593">
    <property type="entry name" value="TonB_dep_Rec_b-barrel"/>
    <property type="match status" value="1"/>
</dbReference>
<evidence type="ECO:0000259" key="11">
    <source>
        <dbReference type="Pfam" id="PF07715"/>
    </source>
</evidence>
<comment type="subcellular location">
    <subcellularLocation>
        <location evidence="1 8">Cell outer membrane</location>
        <topology evidence="1 8">Multi-pass membrane protein</topology>
    </subcellularLocation>
</comment>
<dbReference type="PANTHER" id="PTHR40980">
    <property type="entry name" value="PLUG DOMAIN-CONTAINING PROTEIN"/>
    <property type="match status" value="1"/>
</dbReference>
<evidence type="ECO:0000256" key="9">
    <source>
        <dbReference type="RuleBase" id="RU003357"/>
    </source>
</evidence>
<evidence type="ECO:0000256" key="7">
    <source>
        <dbReference type="ARBA" id="ARBA00023237"/>
    </source>
</evidence>
<keyword evidence="12" id="KW-0675">Receptor</keyword>
<evidence type="ECO:0000256" key="8">
    <source>
        <dbReference type="PROSITE-ProRule" id="PRU01360"/>
    </source>
</evidence>
<organism evidence="12 13">
    <name type="scientific">Mariniphaga anaerophila</name>
    <dbReference type="NCBI Taxonomy" id="1484053"/>
    <lineage>
        <taxon>Bacteria</taxon>
        <taxon>Pseudomonadati</taxon>
        <taxon>Bacteroidota</taxon>
        <taxon>Bacteroidia</taxon>
        <taxon>Marinilabiliales</taxon>
        <taxon>Prolixibacteraceae</taxon>
        <taxon>Mariniphaga</taxon>
    </lineage>
</organism>
<feature type="domain" description="TonB-dependent receptor plug" evidence="11">
    <location>
        <begin position="128"/>
        <end position="223"/>
    </location>
</feature>
<dbReference type="InterPro" id="IPR000531">
    <property type="entry name" value="Beta-barrel_TonB"/>
</dbReference>